<feature type="transmembrane region" description="Helical" evidence="11">
    <location>
        <begin position="192"/>
        <end position="218"/>
    </location>
</feature>
<feature type="compositionally biased region" description="Gly residues" evidence="12">
    <location>
        <begin position="411"/>
        <end position="431"/>
    </location>
</feature>
<dbReference type="AlphaFoldDB" id="A0A1H7WFD6"/>
<dbReference type="GO" id="GO:0015385">
    <property type="term" value="F:sodium:proton antiporter activity"/>
    <property type="evidence" value="ECO:0007669"/>
    <property type="project" value="UniProtKB-UniRule"/>
</dbReference>
<evidence type="ECO:0000256" key="6">
    <source>
        <dbReference type="ARBA" id="ARBA00022989"/>
    </source>
</evidence>
<sequence length="431" mass="43219">MTDDPEPRSRSITVVLKTFLAEEAAGAVVLLVATVAALVWANSSASEAYLRLWHAPLTIGAGPVSITADLQHWINDGAMTLFFFVAGLEMKRELVVGELSERRTAVLPVAAALGGCVVPAVLFLAVTHGGAAARGWGIPMATDIAFAVGVLALAGRGVPSGVRAMLLSVAIVDDIIAVVVIGIAFSTGLSWGWLLAALAGLGVVVLMRVVGVVSVAAYAAVGVFVWYTGFHSGVHATIFGAVLGLMTPARPVEGRDVIGGLERTLHPVSAFLVVPLFALANAGVDVRGGLLGQAFGSRVTWAVIVGFLVGKPLGVAAGAFAVRRLGVGALPPGVAPRMVWGVGLLAGIGFTVALFVTDLSFGDPVLAGHARIGILTASAAAAVLGVVAMRALARGSTAPGTPAPTTPVGPTGSGPLTGTGGPPRGVGGTGV</sequence>
<dbReference type="GO" id="GO:0005886">
    <property type="term" value="C:plasma membrane"/>
    <property type="evidence" value="ECO:0007669"/>
    <property type="project" value="UniProtKB-SubCell"/>
</dbReference>
<evidence type="ECO:0000256" key="12">
    <source>
        <dbReference type="SAM" id="MobiDB-lite"/>
    </source>
</evidence>
<dbReference type="InterPro" id="IPR023171">
    <property type="entry name" value="Na/H_antiporter_dom_sf"/>
</dbReference>
<comment type="catalytic activity">
    <reaction evidence="11">
        <text>Na(+)(in) + 2 H(+)(out) = Na(+)(out) + 2 H(+)(in)</text>
        <dbReference type="Rhea" id="RHEA:29251"/>
        <dbReference type="ChEBI" id="CHEBI:15378"/>
        <dbReference type="ChEBI" id="CHEBI:29101"/>
    </reaction>
</comment>
<dbReference type="Gene3D" id="1.20.1530.10">
    <property type="entry name" value="Na+/H+ antiporter like domain"/>
    <property type="match status" value="1"/>
</dbReference>
<feature type="region of interest" description="Disordered" evidence="12">
    <location>
        <begin position="396"/>
        <end position="431"/>
    </location>
</feature>
<keyword evidence="7 11" id="KW-0915">Sodium</keyword>
<dbReference type="OrthoDB" id="117402at2"/>
<dbReference type="PANTHER" id="PTHR30341:SF0">
    <property type="entry name" value="NA(+)_H(+) ANTIPORTER NHAA"/>
    <property type="match status" value="1"/>
</dbReference>
<keyword evidence="9 11" id="KW-0472">Membrane</keyword>
<feature type="transmembrane region" description="Helical" evidence="11">
    <location>
        <begin position="299"/>
        <end position="322"/>
    </location>
</feature>
<evidence type="ECO:0000256" key="7">
    <source>
        <dbReference type="ARBA" id="ARBA00023053"/>
    </source>
</evidence>
<dbReference type="NCBIfam" id="TIGR00773">
    <property type="entry name" value="NhaA"/>
    <property type="match status" value="1"/>
</dbReference>
<evidence type="ECO:0000256" key="9">
    <source>
        <dbReference type="ARBA" id="ARBA00023136"/>
    </source>
</evidence>
<dbReference type="eggNOG" id="COG3004">
    <property type="taxonomic scope" value="Bacteria"/>
</dbReference>
<reference evidence="14" key="1">
    <citation type="submission" date="2016-10" db="EMBL/GenBank/DDBJ databases">
        <authorList>
            <person name="Varghese N."/>
        </authorList>
    </citation>
    <scope>NUCLEOTIDE SEQUENCE [LARGE SCALE GENOMIC DNA]</scope>
    <source>
        <strain evidence="14">DSM 45096 / BCRC 16803 / CGMCC 4.1857 / CIP 109030 / JCM 12277 / KCTC 19219 / NBRC 100920 / 33214</strain>
    </source>
</reference>
<feature type="transmembrane region" description="Helical" evidence="11">
    <location>
        <begin position="334"/>
        <end position="356"/>
    </location>
</feature>
<evidence type="ECO:0000256" key="1">
    <source>
        <dbReference type="ARBA" id="ARBA00004429"/>
    </source>
</evidence>
<keyword evidence="4 11" id="KW-1003">Cell membrane</keyword>
<dbReference type="HAMAP" id="MF_01844">
    <property type="entry name" value="NhaA"/>
    <property type="match status" value="1"/>
</dbReference>
<dbReference type="EMBL" id="FOAZ01000020">
    <property type="protein sequence ID" value="SEM19607.1"/>
    <property type="molecule type" value="Genomic_DNA"/>
</dbReference>
<feature type="transmembrane region" description="Helical" evidence="11">
    <location>
        <begin position="20"/>
        <end position="41"/>
    </location>
</feature>
<organism evidence="13 14">
    <name type="scientific">Streptacidiphilus jiangxiensis</name>
    <dbReference type="NCBI Taxonomy" id="235985"/>
    <lineage>
        <taxon>Bacteria</taxon>
        <taxon>Bacillati</taxon>
        <taxon>Actinomycetota</taxon>
        <taxon>Actinomycetes</taxon>
        <taxon>Kitasatosporales</taxon>
        <taxon>Streptomycetaceae</taxon>
        <taxon>Streptacidiphilus</taxon>
    </lineage>
</organism>
<proteinExistence type="inferred from homology"/>
<evidence type="ECO:0000256" key="2">
    <source>
        <dbReference type="ARBA" id="ARBA00022448"/>
    </source>
</evidence>
<evidence type="ECO:0000256" key="4">
    <source>
        <dbReference type="ARBA" id="ARBA00022475"/>
    </source>
</evidence>
<evidence type="ECO:0000256" key="5">
    <source>
        <dbReference type="ARBA" id="ARBA00022692"/>
    </source>
</evidence>
<keyword evidence="14" id="KW-1185">Reference proteome</keyword>
<keyword evidence="3 11" id="KW-0050">Antiport</keyword>
<feature type="transmembrane region" description="Helical" evidence="11">
    <location>
        <begin position="368"/>
        <end position="389"/>
    </location>
</feature>
<comment type="subcellular location">
    <subcellularLocation>
        <location evidence="1">Cell inner membrane</location>
        <topology evidence="1">Multi-pass membrane protein</topology>
    </subcellularLocation>
    <subcellularLocation>
        <location evidence="11">Cell membrane</location>
        <topology evidence="11">Multi-pass membrane protein</topology>
    </subcellularLocation>
</comment>
<comment type="similarity">
    <text evidence="11">Belongs to the NhaA Na(+)/H(+) (TC 2.A.33) antiporter family.</text>
</comment>
<feature type="transmembrane region" description="Helical" evidence="11">
    <location>
        <begin position="224"/>
        <end position="245"/>
    </location>
</feature>
<dbReference type="InterPro" id="IPR004670">
    <property type="entry name" value="NhaA"/>
</dbReference>
<dbReference type="RefSeq" id="WP_052438636.1">
    <property type="nucleotide sequence ID" value="NZ_BBPN01000011.1"/>
</dbReference>
<keyword evidence="6 11" id="KW-1133">Transmembrane helix</keyword>
<evidence type="ECO:0000313" key="14">
    <source>
        <dbReference type="Proteomes" id="UP000183015"/>
    </source>
</evidence>
<gene>
    <name evidence="11" type="primary">nhaA</name>
    <name evidence="13" type="ORF">SAMN05414137_12093</name>
</gene>
<evidence type="ECO:0000256" key="3">
    <source>
        <dbReference type="ARBA" id="ARBA00022449"/>
    </source>
</evidence>
<evidence type="ECO:0000256" key="11">
    <source>
        <dbReference type="HAMAP-Rule" id="MF_01844"/>
    </source>
</evidence>
<keyword evidence="8 11" id="KW-0406">Ion transport</keyword>
<keyword evidence="2 11" id="KW-0813">Transport</keyword>
<evidence type="ECO:0000256" key="8">
    <source>
        <dbReference type="ARBA" id="ARBA00023065"/>
    </source>
</evidence>
<dbReference type="Proteomes" id="UP000183015">
    <property type="component" value="Unassembled WGS sequence"/>
</dbReference>
<accession>A0A1H7WFD6</accession>
<name>A0A1H7WFD6_STRJI</name>
<keyword evidence="10 11" id="KW-0739">Sodium transport</keyword>
<comment type="function">
    <text evidence="11">Na(+)/H(+) antiporter that extrudes sodium in exchange for external protons.</text>
</comment>
<feature type="transmembrane region" description="Helical" evidence="11">
    <location>
        <begin position="105"/>
        <end position="126"/>
    </location>
</feature>
<dbReference type="GO" id="GO:0006885">
    <property type="term" value="P:regulation of pH"/>
    <property type="evidence" value="ECO:0007669"/>
    <property type="project" value="UniProtKB-UniRule"/>
</dbReference>
<feature type="transmembrane region" description="Helical" evidence="11">
    <location>
        <begin position="138"/>
        <end position="158"/>
    </location>
</feature>
<protein>
    <recommendedName>
        <fullName evidence="11">Na(+)/H(+) antiporter NhaA</fullName>
    </recommendedName>
    <alternativeName>
        <fullName evidence="11">Sodium/proton antiporter NhaA</fullName>
    </alternativeName>
</protein>
<keyword evidence="5 11" id="KW-0812">Transmembrane</keyword>
<dbReference type="STRING" id="235985.SAMN05414137_12093"/>
<dbReference type="Pfam" id="PF06965">
    <property type="entry name" value="Na_H_antiport_1"/>
    <property type="match status" value="1"/>
</dbReference>
<evidence type="ECO:0000256" key="10">
    <source>
        <dbReference type="ARBA" id="ARBA00023201"/>
    </source>
</evidence>
<evidence type="ECO:0000313" key="13">
    <source>
        <dbReference type="EMBL" id="SEM19607.1"/>
    </source>
</evidence>
<feature type="transmembrane region" description="Helical" evidence="11">
    <location>
        <begin position="265"/>
        <end position="284"/>
    </location>
</feature>
<dbReference type="PANTHER" id="PTHR30341">
    <property type="entry name" value="SODIUM ION/PROTON ANTIPORTER NHAA-RELATED"/>
    <property type="match status" value="1"/>
</dbReference>